<sequence length="734" mass="82060">MDKAMGRRRVILVAAGAVLILGSAAWFIVWLLTDTVSHRLDIPDYTVSYMAVEGSEPWKPGQEEGQGFARAAENDRFRLSVHPDNGQMKVMDKKQGVKWSSNPSPEQVKTEKVAGTLRTNMESPFILEYFEQSKIQRQVMNGLDPSVKRTITKLEQGVAVHYDIAKVNLSFSMYYVLTDDGLEVSIPAKSIKESGPYRILSIESLPFFGAATGEESGYLFVPDGPGGLIHFPLQKELVGKGYNQEVYGPEITNRISDSDNSNEVVMPVFGMKKGDQAFLAVISAGEKSSIIRALPAGIVSSLNSVHAKFVYRQEYDRRLSLGGRSIRVFQEDPLLQDRTVRYLFLEKEDAGYVGMAKRYRQYLTDTGQVPQGPQPSVGGLVPLDLTLIGGDSNDYGDYRYERATTFKQAEEIVTELKKAGIDSMRITYKGWESKGTINPDKRFSPESKLGGGKGLRAFVEKAHGLGYEVDLAVDLVKANPTFSKLPPKSYGIRGVEEDVLLRNDQYYLNPGITYNLAMDMIRDAKEYGIDGMRFSGLGGLLFNDYNPAYNYTREDTAYLYENIQKRAQEVLGHSSVLTGNLYSLKYTGEIHTLISDPSYSYAVDETVPFYPIVLHGSIPYSLTPGNMRDEDGREFLKAIEYGAIPSFVLTYESSRSLMDTFTWGIFSSKFVDWKDDVIREYKSFNKLASVQGEPITDHYRRSEGIYVTVYGNGVSVTVDYNRKEFHVGKEGDGA</sequence>
<proteinExistence type="predicted"/>
<organism evidence="1 2">
    <name type="scientific">Paenibacillus mendelii</name>
    <dbReference type="NCBI Taxonomy" id="206163"/>
    <lineage>
        <taxon>Bacteria</taxon>
        <taxon>Bacillati</taxon>
        <taxon>Bacillota</taxon>
        <taxon>Bacilli</taxon>
        <taxon>Bacillales</taxon>
        <taxon>Paenibacillaceae</taxon>
        <taxon>Paenibacillus</taxon>
    </lineage>
</organism>
<protein>
    <submittedName>
        <fullName evidence="1">DUF5696 domain-containing protein</fullName>
    </submittedName>
</protein>
<dbReference type="RefSeq" id="WP_204822218.1">
    <property type="nucleotide sequence ID" value="NZ_JANHOF010000021.1"/>
</dbReference>
<reference evidence="1 2" key="1">
    <citation type="submission" date="2024-09" db="EMBL/GenBank/DDBJ databases">
        <authorList>
            <person name="Sun Q."/>
            <person name="Mori K."/>
        </authorList>
    </citation>
    <scope>NUCLEOTIDE SEQUENCE [LARGE SCALE GENOMIC DNA]</scope>
    <source>
        <strain evidence="1 2">CCM 4839</strain>
    </source>
</reference>
<dbReference type="Proteomes" id="UP001589818">
    <property type="component" value="Unassembled WGS sequence"/>
</dbReference>
<name>A0ABV6JEA2_9BACL</name>
<dbReference type="InterPro" id="IPR017853">
    <property type="entry name" value="GH"/>
</dbReference>
<evidence type="ECO:0000313" key="1">
    <source>
        <dbReference type="EMBL" id="MFC0394197.1"/>
    </source>
</evidence>
<evidence type="ECO:0000313" key="2">
    <source>
        <dbReference type="Proteomes" id="UP001589818"/>
    </source>
</evidence>
<dbReference type="Gene3D" id="3.20.20.80">
    <property type="entry name" value="Glycosidases"/>
    <property type="match status" value="1"/>
</dbReference>
<dbReference type="InterPro" id="IPR043751">
    <property type="entry name" value="DUF5696"/>
</dbReference>
<comment type="caution">
    <text evidence="1">The sequence shown here is derived from an EMBL/GenBank/DDBJ whole genome shotgun (WGS) entry which is preliminary data.</text>
</comment>
<keyword evidence="2" id="KW-1185">Reference proteome</keyword>
<dbReference type="EMBL" id="JBHLVF010000040">
    <property type="protein sequence ID" value="MFC0394197.1"/>
    <property type="molecule type" value="Genomic_DNA"/>
</dbReference>
<gene>
    <name evidence="1" type="ORF">ACFFJ8_22880</name>
</gene>
<accession>A0ABV6JEA2</accession>
<dbReference type="SUPFAM" id="SSF51445">
    <property type="entry name" value="(Trans)glycosidases"/>
    <property type="match status" value="1"/>
</dbReference>
<dbReference type="Pfam" id="PF18952">
    <property type="entry name" value="DUF5696"/>
    <property type="match status" value="1"/>
</dbReference>